<dbReference type="InterPro" id="IPR022309">
    <property type="entry name" value="Ribosomal_Se8/biogenesis_NSA2"/>
</dbReference>
<evidence type="ECO:0000256" key="2">
    <source>
        <dbReference type="ARBA" id="ARBA00022980"/>
    </source>
</evidence>
<dbReference type="GO" id="GO:0006412">
    <property type="term" value="P:translation"/>
    <property type="evidence" value="ECO:0007669"/>
    <property type="project" value="InterPro"/>
</dbReference>
<dbReference type="AlphaFoldDB" id="A0A2K5D7A2"/>
<protein>
    <recommendedName>
        <fullName evidence="4">40S ribosomal protein S8</fullName>
    </recommendedName>
</protein>
<evidence type="ECO:0000256" key="3">
    <source>
        <dbReference type="ARBA" id="ARBA00023274"/>
    </source>
</evidence>
<dbReference type="Ensembl" id="ENSANAT00000034695.1">
    <property type="protein sequence ID" value="ENSANAP00000016841.1"/>
    <property type="gene ID" value="ENSANAG00000026285.1"/>
</dbReference>
<organism evidence="5 6">
    <name type="scientific">Aotus nancymaae</name>
    <name type="common">Ma's night monkey</name>
    <dbReference type="NCBI Taxonomy" id="37293"/>
    <lineage>
        <taxon>Eukaryota</taxon>
        <taxon>Metazoa</taxon>
        <taxon>Chordata</taxon>
        <taxon>Craniata</taxon>
        <taxon>Vertebrata</taxon>
        <taxon>Euteleostomi</taxon>
        <taxon>Mammalia</taxon>
        <taxon>Eutheria</taxon>
        <taxon>Euarchontoglires</taxon>
        <taxon>Primates</taxon>
        <taxon>Haplorrhini</taxon>
        <taxon>Platyrrhini</taxon>
        <taxon>Aotidae</taxon>
        <taxon>Aotus</taxon>
    </lineage>
</organism>
<dbReference type="CDD" id="cd11382">
    <property type="entry name" value="Ribosomal_S8e"/>
    <property type="match status" value="1"/>
</dbReference>
<dbReference type="InterPro" id="IPR042563">
    <property type="entry name" value="Ribosomal_protein_eS8_euk"/>
</dbReference>
<dbReference type="GeneTree" id="ENSGT00390000012433"/>
<dbReference type="GO" id="GO:0005840">
    <property type="term" value="C:ribosome"/>
    <property type="evidence" value="ECO:0007669"/>
    <property type="project" value="UniProtKB-KW"/>
</dbReference>
<dbReference type="Gene3D" id="3.10.290.70">
    <property type="match status" value="1"/>
</dbReference>
<dbReference type="GO" id="GO:1990904">
    <property type="term" value="C:ribonucleoprotein complex"/>
    <property type="evidence" value="ECO:0007669"/>
    <property type="project" value="UniProtKB-KW"/>
</dbReference>
<evidence type="ECO:0000256" key="4">
    <source>
        <dbReference type="RuleBase" id="RU000669"/>
    </source>
</evidence>
<evidence type="ECO:0000313" key="6">
    <source>
        <dbReference type="Proteomes" id="UP000233020"/>
    </source>
</evidence>
<dbReference type="NCBIfam" id="TIGR00307">
    <property type="entry name" value="eS8"/>
    <property type="match status" value="1"/>
</dbReference>
<reference evidence="5" key="1">
    <citation type="submission" date="2025-08" db="UniProtKB">
        <authorList>
            <consortium name="Ensembl"/>
        </authorList>
    </citation>
    <scope>IDENTIFICATION</scope>
</reference>
<dbReference type="Gene3D" id="1.10.168.20">
    <property type="entry name" value="Ribosomal protein S8e, subdomain"/>
    <property type="match status" value="1"/>
</dbReference>
<reference evidence="5" key="2">
    <citation type="submission" date="2025-09" db="UniProtKB">
        <authorList>
            <consortium name="Ensembl"/>
        </authorList>
    </citation>
    <scope>IDENTIFICATION</scope>
</reference>
<dbReference type="PANTHER" id="PTHR10394">
    <property type="entry name" value="40S RIBOSOMAL PROTEIN S8"/>
    <property type="match status" value="1"/>
</dbReference>
<evidence type="ECO:0000256" key="1">
    <source>
        <dbReference type="ARBA" id="ARBA00005257"/>
    </source>
</evidence>
<evidence type="ECO:0000313" key="5">
    <source>
        <dbReference type="Ensembl" id="ENSANAP00000016841.1"/>
    </source>
</evidence>
<keyword evidence="2 4" id="KW-0689">Ribosomal protein</keyword>
<keyword evidence="3 4" id="KW-0687">Ribonucleoprotein</keyword>
<sequence>VASAKQWASLISRDNWHKCGKPRGKRKPYHKKQKYELGSPAANTNIGSRHIHTVCVRGGNKKYCALRPDVGNFSWDSEYCTQKTRIIDVVYNASNNELVFTKTLVKNCIWYKSHYALPLGRKKGKKYDKRKKNAKISSLLEEQFQQGKVLVCITSRRGQSEGKELEFCLRKIKAQKGK</sequence>
<proteinExistence type="inferred from homology"/>
<dbReference type="Proteomes" id="UP000233020">
    <property type="component" value="Unplaced"/>
</dbReference>
<dbReference type="GO" id="GO:0003735">
    <property type="term" value="F:structural constituent of ribosome"/>
    <property type="evidence" value="ECO:0007669"/>
    <property type="project" value="InterPro"/>
</dbReference>
<accession>A0A2K5D7A2</accession>
<name>A0A2K5D7A2_AOTNA</name>
<keyword evidence="6" id="KW-1185">Reference proteome</keyword>
<comment type="similarity">
    <text evidence="1 4">Belongs to the eukaryotic ribosomal protein eS8 family.</text>
</comment>
<dbReference type="Pfam" id="PF01201">
    <property type="entry name" value="Ribosomal_S8e"/>
    <property type="match status" value="1"/>
</dbReference>
<dbReference type="InterPro" id="IPR001047">
    <property type="entry name" value="Ribosomal_eS8"/>
</dbReference>